<dbReference type="Proteomes" id="UP000326354">
    <property type="component" value="Chromosome"/>
</dbReference>
<keyword evidence="4" id="KW-1185">Reference proteome</keyword>
<feature type="transmembrane region" description="Helical" evidence="2">
    <location>
        <begin position="12"/>
        <end position="35"/>
    </location>
</feature>
<evidence type="ECO:0000313" key="3">
    <source>
        <dbReference type="EMBL" id="BBM85690.1"/>
    </source>
</evidence>
<sequence>MRRYKSYQTGSVVFPTVLFTSLWIVTMTIFLLYYAHWQSTKQDITAYKSMNEQLKRDLRRELDEQLRGIENLTGFYSEDVDRTSLDKIITNLNTIRKNKSSEKGTKQYYGIYGLTSPDIQRIKLTATTYPVNIEVVLNAFEARIIELQDEEKTLNESLNEINKDISAKTQEYSIIKDRHNSRIEQLDREKENLEQKYKNFIAKVVEQKNLAIRNKEKAEATRREKENNLKKKTLEYENVILKKMSDIRLLQAEKYGGKEKQLSQPKLFDASEESVDGHIVFSNPLSNAIYIDLGRKNKIFRGLKFDVFRLAQRGEKEFKGRIEVKRVMDKISEAVVVSQVDEMDPLVNGDVIVNPIFNQNKPMYLSFTDSQLEKPRLAQLVKDIQEVDGIVEKKVTSKTNFVVIDNEKKGQEHENYTSAIKFKIPLMDEKTLLQYVGDQ</sequence>
<keyword evidence="2" id="KW-0812">Transmembrane</keyword>
<dbReference type="AlphaFoldDB" id="A0A5S9IQ93"/>
<gene>
    <name evidence="3" type="ORF">UABAM_04065</name>
</gene>
<keyword evidence="2" id="KW-1133">Transmembrane helix</keyword>
<proteinExistence type="predicted"/>
<organism evidence="3 4">
    <name type="scientific">Uabimicrobium amorphum</name>
    <dbReference type="NCBI Taxonomy" id="2596890"/>
    <lineage>
        <taxon>Bacteria</taxon>
        <taxon>Pseudomonadati</taxon>
        <taxon>Planctomycetota</taxon>
        <taxon>Candidatus Uabimicrobiia</taxon>
        <taxon>Candidatus Uabimicrobiales</taxon>
        <taxon>Candidatus Uabimicrobiaceae</taxon>
        <taxon>Candidatus Uabimicrobium</taxon>
    </lineage>
</organism>
<accession>A0A5S9IQ93</accession>
<keyword evidence="2" id="KW-0472">Membrane</keyword>
<feature type="coiled-coil region" evidence="1">
    <location>
        <begin position="137"/>
        <end position="242"/>
    </location>
</feature>
<dbReference type="RefSeq" id="WP_151969780.1">
    <property type="nucleotide sequence ID" value="NZ_AP019860.1"/>
</dbReference>
<dbReference type="InterPro" id="IPR036420">
    <property type="entry name" value="BRCT_dom_sf"/>
</dbReference>
<evidence type="ECO:0000256" key="2">
    <source>
        <dbReference type="SAM" id="Phobius"/>
    </source>
</evidence>
<dbReference type="Gene3D" id="3.40.50.10190">
    <property type="entry name" value="BRCT domain"/>
    <property type="match status" value="1"/>
</dbReference>
<dbReference type="KEGG" id="uam:UABAM_04065"/>
<keyword evidence="1" id="KW-0175">Coiled coil</keyword>
<evidence type="ECO:0000256" key="1">
    <source>
        <dbReference type="SAM" id="Coils"/>
    </source>
</evidence>
<reference evidence="3 4" key="1">
    <citation type="submission" date="2019-08" db="EMBL/GenBank/DDBJ databases">
        <title>Complete genome sequence of Candidatus Uab amorphum.</title>
        <authorList>
            <person name="Shiratori T."/>
            <person name="Suzuki S."/>
            <person name="Kakizawa Y."/>
            <person name="Ishida K."/>
        </authorList>
    </citation>
    <scope>NUCLEOTIDE SEQUENCE [LARGE SCALE GENOMIC DNA]</scope>
    <source>
        <strain evidence="3 4">SRT547</strain>
    </source>
</reference>
<protein>
    <submittedName>
        <fullName evidence="3">Uncharacterized protein</fullName>
    </submittedName>
</protein>
<dbReference type="EMBL" id="AP019860">
    <property type="protein sequence ID" value="BBM85690.1"/>
    <property type="molecule type" value="Genomic_DNA"/>
</dbReference>
<name>A0A5S9IQ93_UABAM</name>
<evidence type="ECO:0000313" key="4">
    <source>
        <dbReference type="Proteomes" id="UP000326354"/>
    </source>
</evidence>